<keyword evidence="3" id="KW-1185">Reference proteome</keyword>
<organism evidence="2 3">
    <name type="scientific">Alteraurantiacibacter aquimixticola</name>
    <dbReference type="NCBI Taxonomy" id="2489173"/>
    <lineage>
        <taxon>Bacteria</taxon>
        <taxon>Pseudomonadati</taxon>
        <taxon>Pseudomonadota</taxon>
        <taxon>Alphaproteobacteria</taxon>
        <taxon>Sphingomonadales</taxon>
        <taxon>Erythrobacteraceae</taxon>
        <taxon>Alteraurantiacibacter</taxon>
    </lineage>
</organism>
<dbReference type="RefSeq" id="WP_136693707.1">
    <property type="nucleotide sequence ID" value="NZ_SSHH01000002.1"/>
</dbReference>
<name>A0A4T3F279_9SPHN</name>
<dbReference type="EMBL" id="SSHH01000002">
    <property type="protein sequence ID" value="TIX50687.1"/>
    <property type="molecule type" value="Genomic_DNA"/>
</dbReference>
<comment type="caution">
    <text evidence="2">The sequence shown here is derived from an EMBL/GenBank/DDBJ whole genome shotgun (WGS) entry which is preliminary data.</text>
</comment>
<gene>
    <name evidence="2" type="ORF">E5222_10580</name>
</gene>
<protein>
    <submittedName>
        <fullName evidence="2">Uncharacterized protein</fullName>
    </submittedName>
</protein>
<evidence type="ECO:0000313" key="2">
    <source>
        <dbReference type="EMBL" id="TIX50687.1"/>
    </source>
</evidence>
<accession>A0A4T3F279</accession>
<sequence>MTSAIEVPGDPRGSNSSSSPCLSASIAAIGQGQRFGQAGGAIEANCRHFDEQAAIIRIGTRAFGQPKSTG</sequence>
<evidence type="ECO:0000256" key="1">
    <source>
        <dbReference type="SAM" id="MobiDB-lite"/>
    </source>
</evidence>
<dbReference type="AlphaFoldDB" id="A0A4T3F279"/>
<dbReference type="Proteomes" id="UP000309389">
    <property type="component" value="Unassembled WGS sequence"/>
</dbReference>
<feature type="region of interest" description="Disordered" evidence="1">
    <location>
        <begin position="1"/>
        <end position="21"/>
    </location>
</feature>
<proteinExistence type="predicted"/>
<reference evidence="2 3" key="1">
    <citation type="submission" date="2019-04" db="EMBL/GenBank/DDBJ databases">
        <title>Altererythrobacter aquimixticola sp. nov., isolated from sediment of junction between the ocean and a freshwater spring.</title>
        <authorList>
            <person name="Yoon J.-H."/>
        </authorList>
    </citation>
    <scope>NUCLEOTIDE SEQUENCE [LARGE SCALE GENOMIC DNA]</scope>
    <source>
        <strain evidence="2 3">SSKS-13</strain>
    </source>
</reference>
<evidence type="ECO:0000313" key="3">
    <source>
        <dbReference type="Proteomes" id="UP000309389"/>
    </source>
</evidence>